<dbReference type="CDD" id="cd16917">
    <property type="entry name" value="HATPase_UhpB-NarQ-NarX-like"/>
    <property type="match status" value="1"/>
</dbReference>
<feature type="domain" description="Signal transduction histidine kinase subgroup 3 dimerisation and phosphoacceptor" evidence="6">
    <location>
        <begin position="197"/>
        <end position="258"/>
    </location>
</feature>
<gene>
    <name evidence="7" type="ORF">GCM10017667_06780</name>
</gene>
<dbReference type="InterPro" id="IPR003594">
    <property type="entry name" value="HATPase_dom"/>
</dbReference>
<dbReference type="GO" id="GO:0016020">
    <property type="term" value="C:membrane"/>
    <property type="evidence" value="ECO:0007669"/>
    <property type="project" value="InterPro"/>
</dbReference>
<keyword evidence="8" id="KW-1185">Reference proteome</keyword>
<dbReference type="Proteomes" id="UP000632849">
    <property type="component" value="Unassembled WGS sequence"/>
</dbReference>
<dbReference type="GO" id="GO:0046983">
    <property type="term" value="F:protein dimerization activity"/>
    <property type="evidence" value="ECO:0007669"/>
    <property type="project" value="InterPro"/>
</dbReference>
<evidence type="ECO:0008006" key="9">
    <source>
        <dbReference type="Google" id="ProtNLM"/>
    </source>
</evidence>
<dbReference type="Gene3D" id="1.20.5.1930">
    <property type="match status" value="1"/>
</dbReference>
<evidence type="ECO:0000313" key="8">
    <source>
        <dbReference type="Proteomes" id="UP000632849"/>
    </source>
</evidence>
<evidence type="ECO:0000256" key="4">
    <source>
        <dbReference type="SAM" id="Phobius"/>
    </source>
</evidence>
<dbReference type="InterPro" id="IPR011712">
    <property type="entry name" value="Sig_transdc_His_kin_sub3_dim/P"/>
</dbReference>
<proteinExistence type="predicted"/>
<dbReference type="RefSeq" id="WP_190040765.1">
    <property type="nucleotide sequence ID" value="NZ_BNBE01000001.1"/>
</dbReference>
<dbReference type="PANTHER" id="PTHR24421">
    <property type="entry name" value="NITRATE/NITRITE SENSOR PROTEIN NARX-RELATED"/>
    <property type="match status" value="1"/>
</dbReference>
<dbReference type="SUPFAM" id="SSF55874">
    <property type="entry name" value="ATPase domain of HSP90 chaperone/DNA topoisomerase II/histidine kinase"/>
    <property type="match status" value="1"/>
</dbReference>
<evidence type="ECO:0000259" key="6">
    <source>
        <dbReference type="Pfam" id="PF07730"/>
    </source>
</evidence>
<dbReference type="Gene3D" id="3.30.565.10">
    <property type="entry name" value="Histidine kinase-like ATPase, C-terminal domain"/>
    <property type="match status" value="1"/>
</dbReference>
<evidence type="ECO:0000256" key="1">
    <source>
        <dbReference type="ARBA" id="ARBA00022679"/>
    </source>
</evidence>
<keyword evidence="4" id="KW-0472">Membrane</keyword>
<comment type="caution">
    <text evidence="7">The sequence shown here is derived from an EMBL/GenBank/DDBJ whole genome shotgun (WGS) entry which is preliminary data.</text>
</comment>
<evidence type="ECO:0000256" key="3">
    <source>
        <dbReference type="ARBA" id="ARBA00023012"/>
    </source>
</evidence>
<dbReference type="AlphaFoldDB" id="A0A919BC64"/>
<feature type="domain" description="Histidine kinase/HSP90-like ATPase" evidence="5">
    <location>
        <begin position="298"/>
        <end position="389"/>
    </location>
</feature>
<evidence type="ECO:0000313" key="7">
    <source>
        <dbReference type="EMBL" id="GHF81665.1"/>
    </source>
</evidence>
<keyword evidence="4" id="KW-0812">Transmembrane</keyword>
<feature type="transmembrane region" description="Helical" evidence="4">
    <location>
        <begin position="155"/>
        <end position="173"/>
    </location>
</feature>
<evidence type="ECO:0000256" key="2">
    <source>
        <dbReference type="ARBA" id="ARBA00022777"/>
    </source>
</evidence>
<feature type="transmembrane region" description="Helical" evidence="4">
    <location>
        <begin position="27"/>
        <end position="48"/>
    </location>
</feature>
<feature type="transmembrane region" description="Helical" evidence="4">
    <location>
        <begin position="129"/>
        <end position="149"/>
    </location>
</feature>
<dbReference type="Pfam" id="PF02518">
    <property type="entry name" value="HATPase_c"/>
    <property type="match status" value="1"/>
</dbReference>
<keyword evidence="2" id="KW-0418">Kinase</keyword>
<keyword evidence="4" id="KW-1133">Transmembrane helix</keyword>
<keyword evidence="3" id="KW-0902">Two-component regulatory system</keyword>
<dbReference type="InterPro" id="IPR050482">
    <property type="entry name" value="Sensor_HK_TwoCompSys"/>
</dbReference>
<dbReference type="Pfam" id="PF07730">
    <property type="entry name" value="HisKA_3"/>
    <property type="match status" value="1"/>
</dbReference>
<feature type="transmembrane region" description="Helical" evidence="4">
    <location>
        <begin position="55"/>
        <end position="77"/>
    </location>
</feature>
<dbReference type="EMBL" id="BNBE01000001">
    <property type="protein sequence ID" value="GHF81665.1"/>
    <property type="molecule type" value="Genomic_DNA"/>
</dbReference>
<sequence>MRRTTTSSRDTPLEEGLAPRADMAPRVAVAITTVVICGFFAVAVTYVLQAGYTPLSLAFCFVLLLLLLGLQLCHSFPSFVPNAVTRHHHWTLAAQTLLTYAPFTVYGAAWLGMPGFLAASSLLVLRTALGWLAFGTVLVTTGLVQFAVGYGMGELAYNCVSTVLTGLVVYGLSRLADLIREVQTAREELAHLAITQERLRFARDLHDLLGYSLSTITLKCELTSRLVRLDPERAETEITEILQTARQALADVRAVASSYLHMSLRREIGSAESLLETIGIRTEIRVDVELSAGQVDTVLATVLREGITNVLQHSKAQHCVIEATGTGTHVRISVANDGVGAERSTLHAVDRRGGGSGLMNLITRVEALDGRLTAGVREDGWYQLAAEVPLPPGDCPPPASAPDAAVLPGA</sequence>
<accession>A0A919BC64</accession>
<keyword evidence="1" id="KW-0808">Transferase</keyword>
<feature type="transmembrane region" description="Helical" evidence="4">
    <location>
        <begin position="97"/>
        <end position="117"/>
    </location>
</feature>
<name>A0A919BC64_STRFL</name>
<evidence type="ECO:0000259" key="5">
    <source>
        <dbReference type="Pfam" id="PF02518"/>
    </source>
</evidence>
<reference evidence="7" key="2">
    <citation type="submission" date="2020-09" db="EMBL/GenBank/DDBJ databases">
        <authorList>
            <person name="Sun Q."/>
            <person name="Ohkuma M."/>
        </authorList>
    </citation>
    <scope>NUCLEOTIDE SEQUENCE</scope>
    <source>
        <strain evidence="7">JCM 4122</strain>
    </source>
</reference>
<dbReference type="InterPro" id="IPR036890">
    <property type="entry name" value="HATPase_C_sf"/>
</dbReference>
<reference evidence="7" key="1">
    <citation type="journal article" date="2014" name="Int. J. Syst. Evol. Microbiol.">
        <title>Complete genome sequence of Corynebacterium casei LMG S-19264T (=DSM 44701T), isolated from a smear-ripened cheese.</title>
        <authorList>
            <consortium name="US DOE Joint Genome Institute (JGI-PGF)"/>
            <person name="Walter F."/>
            <person name="Albersmeier A."/>
            <person name="Kalinowski J."/>
            <person name="Ruckert C."/>
        </authorList>
    </citation>
    <scope>NUCLEOTIDE SEQUENCE</scope>
    <source>
        <strain evidence="7">JCM 4122</strain>
    </source>
</reference>
<dbReference type="PANTHER" id="PTHR24421:SF63">
    <property type="entry name" value="SENSOR HISTIDINE KINASE DESK"/>
    <property type="match status" value="1"/>
</dbReference>
<dbReference type="GO" id="GO:0000155">
    <property type="term" value="F:phosphorelay sensor kinase activity"/>
    <property type="evidence" value="ECO:0007669"/>
    <property type="project" value="InterPro"/>
</dbReference>
<organism evidence="7 8">
    <name type="scientific">Streptomyces filamentosus</name>
    <name type="common">Streptomyces roseosporus</name>
    <dbReference type="NCBI Taxonomy" id="67294"/>
    <lineage>
        <taxon>Bacteria</taxon>
        <taxon>Bacillati</taxon>
        <taxon>Actinomycetota</taxon>
        <taxon>Actinomycetes</taxon>
        <taxon>Kitasatosporales</taxon>
        <taxon>Streptomycetaceae</taxon>
        <taxon>Streptomyces</taxon>
    </lineage>
</organism>
<protein>
    <recommendedName>
        <fullName evidence="9">Histidine kinase</fullName>
    </recommendedName>
</protein>